<dbReference type="Proteomes" id="UP000237798">
    <property type="component" value="Unassembled WGS sequence"/>
</dbReference>
<feature type="chain" id="PRO_5038377384" evidence="1">
    <location>
        <begin position="22"/>
        <end position="188"/>
    </location>
</feature>
<sequence length="188" mass="20914">MKRIFSMILCSTIAFSGLTLTACERQDNMSINNKQKEKDIVLSKGKTNSLDLDVYFNSSSNSNTVEITKESRVIKQDELLAETIVNELIKGPSVNSKLAPVLPRNSKVISISIKDNIAYLNLSKEADIKMTYAGEEACLKSIIFSLEQLPTIKKVKISIDNKDSSIWGNNFDLSKPLGKNDIEKSGRH</sequence>
<evidence type="ECO:0000313" key="4">
    <source>
        <dbReference type="Proteomes" id="UP000237798"/>
    </source>
</evidence>
<dbReference type="EMBL" id="PVXP01000014">
    <property type="protein sequence ID" value="PRR85629.1"/>
    <property type="molecule type" value="Genomic_DNA"/>
</dbReference>
<dbReference type="PROSITE" id="PS51257">
    <property type="entry name" value="PROKAR_LIPOPROTEIN"/>
    <property type="match status" value="1"/>
</dbReference>
<keyword evidence="1" id="KW-0732">Signal</keyword>
<dbReference type="OrthoDB" id="1935495at2"/>
<dbReference type="SMART" id="SM00909">
    <property type="entry name" value="Germane"/>
    <property type="match status" value="1"/>
</dbReference>
<organism evidence="3 4">
    <name type="scientific">Clostridium luticellarii</name>
    <dbReference type="NCBI Taxonomy" id="1691940"/>
    <lineage>
        <taxon>Bacteria</taxon>
        <taxon>Bacillati</taxon>
        <taxon>Bacillota</taxon>
        <taxon>Clostridia</taxon>
        <taxon>Eubacteriales</taxon>
        <taxon>Clostridiaceae</taxon>
        <taxon>Clostridium</taxon>
    </lineage>
</organism>
<evidence type="ECO:0000259" key="2">
    <source>
        <dbReference type="SMART" id="SM00909"/>
    </source>
</evidence>
<dbReference type="Pfam" id="PF10646">
    <property type="entry name" value="Germane"/>
    <property type="match status" value="1"/>
</dbReference>
<proteinExistence type="predicted"/>
<feature type="signal peptide" evidence="1">
    <location>
        <begin position="1"/>
        <end position="21"/>
    </location>
</feature>
<comment type="caution">
    <text evidence="3">The sequence shown here is derived from an EMBL/GenBank/DDBJ whole genome shotgun (WGS) entry which is preliminary data.</text>
</comment>
<dbReference type="AlphaFoldDB" id="A0A2T0BP19"/>
<evidence type="ECO:0000313" key="3">
    <source>
        <dbReference type="EMBL" id="PRR85629.1"/>
    </source>
</evidence>
<name>A0A2T0BP19_9CLOT</name>
<dbReference type="InterPro" id="IPR019606">
    <property type="entry name" value="GerMN"/>
</dbReference>
<keyword evidence="4" id="KW-1185">Reference proteome</keyword>
<evidence type="ECO:0000256" key="1">
    <source>
        <dbReference type="SAM" id="SignalP"/>
    </source>
</evidence>
<protein>
    <submittedName>
        <fullName evidence="3">Sporulation and spore germination</fullName>
    </submittedName>
</protein>
<dbReference type="RefSeq" id="WP_106008935.1">
    <property type="nucleotide sequence ID" value="NZ_JALCPJ010000008.1"/>
</dbReference>
<gene>
    <name evidence="3" type="ORF">CLLU_13840</name>
</gene>
<feature type="domain" description="GerMN" evidence="2">
    <location>
        <begin position="81"/>
        <end position="168"/>
    </location>
</feature>
<accession>A0A2T0BP19</accession>
<reference evidence="3 4" key="1">
    <citation type="submission" date="2018-03" db="EMBL/GenBank/DDBJ databases">
        <title>Genome sequence of Clostridium luticellarii DSM 29923.</title>
        <authorList>
            <person name="Poehlein A."/>
            <person name="Daniel R."/>
        </authorList>
    </citation>
    <scope>NUCLEOTIDE SEQUENCE [LARGE SCALE GENOMIC DNA]</scope>
    <source>
        <strain evidence="3 4">DSM 29923</strain>
    </source>
</reference>